<reference evidence="1" key="1">
    <citation type="submission" date="2021-05" db="EMBL/GenBank/DDBJ databases">
        <authorList>
            <person name="Scholz U."/>
            <person name="Mascher M."/>
            <person name="Fiebig A."/>
        </authorList>
    </citation>
    <scope>NUCLEOTIDE SEQUENCE [LARGE SCALE GENOMIC DNA]</scope>
</reference>
<organism evidence="1 2">
    <name type="scientific">Avena sativa</name>
    <name type="common">Oat</name>
    <dbReference type="NCBI Taxonomy" id="4498"/>
    <lineage>
        <taxon>Eukaryota</taxon>
        <taxon>Viridiplantae</taxon>
        <taxon>Streptophyta</taxon>
        <taxon>Embryophyta</taxon>
        <taxon>Tracheophyta</taxon>
        <taxon>Spermatophyta</taxon>
        <taxon>Magnoliopsida</taxon>
        <taxon>Liliopsida</taxon>
        <taxon>Poales</taxon>
        <taxon>Poaceae</taxon>
        <taxon>BOP clade</taxon>
        <taxon>Pooideae</taxon>
        <taxon>Poodae</taxon>
        <taxon>Poeae</taxon>
        <taxon>Poeae Chloroplast Group 1 (Aveneae type)</taxon>
        <taxon>Aveninae</taxon>
        <taxon>Avena</taxon>
    </lineage>
</organism>
<accession>A0ACD5UCT9</accession>
<dbReference type="Proteomes" id="UP001732700">
    <property type="component" value="Chromosome 2A"/>
</dbReference>
<reference evidence="1" key="2">
    <citation type="submission" date="2025-09" db="UniProtKB">
        <authorList>
            <consortium name="EnsemblPlants"/>
        </authorList>
    </citation>
    <scope>IDENTIFICATION</scope>
</reference>
<dbReference type="EnsemblPlants" id="AVESA.00010b.r2.2AG0227120.1">
    <property type="protein sequence ID" value="AVESA.00010b.r2.2AG0227120.1.CDS"/>
    <property type="gene ID" value="AVESA.00010b.r2.2AG0227120"/>
</dbReference>
<proteinExistence type="predicted"/>
<sequence length="344" mass="37269">MPYQVSARHQDHTSRGWIEEDNARERHGSVYMFGINTFAFDIYATDVNYISCPNPQLVESLKDIFVVQASLGGFFSAVLSREGRVYTFSWGRAERLGHNTDQTDVEPRLLSGPLEDVLVAQIAAGNCYLLVLAYHPTGMSVYSVGCGLGGKLGHGNTNNESAPLLVEHFHTLNIRPMSISAGAFHATVLSSDGRVFTWGWGHNGCLGRGVEEYVSLPMAVENMKAVHVSAGYYCTFVITDNGDVYTFGFKGLALQDGEAENESGDSLTPKLVTSLAGLDERFVQISTTNAIDWVDGSYVWAHTVALTDSGKLYAFGEGKTGQLGVKLAEGKAVMPPLQVAVDLV</sequence>
<evidence type="ECO:0000313" key="2">
    <source>
        <dbReference type="Proteomes" id="UP001732700"/>
    </source>
</evidence>
<protein>
    <submittedName>
        <fullName evidence="1">Uncharacterized protein</fullName>
    </submittedName>
</protein>
<name>A0ACD5UCT9_AVESA</name>
<keyword evidence="2" id="KW-1185">Reference proteome</keyword>
<evidence type="ECO:0000313" key="1">
    <source>
        <dbReference type="EnsemblPlants" id="AVESA.00010b.r2.2AG0227120.1.CDS"/>
    </source>
</evidence>